<feature type="transmembrane region" description="Helical" evidence="5">
    <location>
        <begin position="370"/>
        <end position="387"/>
    </location>
</feature>
<proteinExistence type="predicted"/>
<feature type="transmembrane region" description="Helical" evidence="5">
    <location>
        <begin position="252"/>
        <end position="270"/>
    </location>
</feature>
<protein>
    <recommendedName>
        <fullName evidence="6">Major facilitator superfamily (MFS) profile domain-containing protein</fullName>
    </recommendedName>
</protein>
<dbReference type="EMBL" id="MEYH01000070">
    <property type="protein sequence ID" value="OGD15008.1"/>
    <property type="molecule type" value="Genomic_DNA"/>
</dbReference>
<dbReference type="SUPFAM" id="SSF103473">
    <property type="entry name" value="MFS general substrate transporter"/>
    <property type="match status" value="1"/>
</dbReference>
<feature type="transmembrane region" description="Helical" evidence="5">
    <location>
        <begin position="12"/>
        <end position="34"/>
    </location>
</feature>
<sequence length="391" mass="43578">MNFLTKIRQSLFMAQNVSVLSFTVFLIITTFFTWYPILPIYLLELGANDFQVGFSYTLLALAYALMQFLGGILSDIFGRKQLIVIPTFALPLCYFLAANSSNWTTLILFLVIANSLSALQLPSFYSIIAESVPKTKRGVAYSTFELFVVLGITIGPAIGMILIPRIEIKYLFYLSSLITFLCALSRTIWLKETHYNRSKINKLDSYKKLFNKKMLLIILALSSLLLLFNLTVNGPFISLNAHEIMNLNKSKINLLFALGGFAAVIYSLWGGKIIEKWGSKKVLSYSASGLGVFIILWSLSSPLWLTIALFTVLYVFFQSCYIAYGSFLADITHRQSRGLVIGFIGTCTGLIGSIGPSLGGYLKFQFGPSSPFWAGLIFALITSLLLIKIKE</sequence>
<gene>
    <name evidence="7" type="ORF">A2V47_02310</name>
</gene>
<dbReference type="GO" id="GO:0022857">
    <property type="term" value="F:transmembrane transporter activity"/>
    <property type="evidence" value="ECO:0007669"/>
    <property type="project" value="InterPro"/>
</dbReference>
<feature type="transmembrane region" description="Helical" evidence="5">
    <location>
        <begin position="339"/>
        <end position="358"/>
    </location>
</feature>
<dbReference type="InterPro" id="IPR036259">
    <property type="entry name" value="MFS_trans_sf"/>
</dbReference>
<evidence type="ECO:0000313" key="7">
    <source>
        <dbReference type="EMBL" id="OGD15008.1"/>
    </source>
</evidence>
<keyword evidence="3 5" id="KW-1133">Transmembrane helix</keyword>
<dbReference type="Pfam" id="PF07690">
    <property type="entry name" value="MFS_1"/>
    <property type="match status" value="1"/>
</dbReference>
<evidence type="ECO:0000256" key="3">
    <source>
        <dbReference type="ARBA" id="ARBA00022989"/>
    </source>
</evidence>
<comment type="subcellular location">
    <subcellularLocation>
        <location evidence="1">Membrane</location>
        <topology evidence="1">Multi-pass membrane protein</topology>
    </subcellularLocation>
</comment>
<dbReference type="CDD" id="cd17325">
    <property type="entry name" value="MFS_MdtG_SLC18_like"/>
    <property type="match status" value="1"/>
</dbReference>
<feature type="transmembrane region" description="Helical" evidence="5">
    <location>
        <begin position="305"/>
        <end position="327"/>
    </location>
</feature>
<evidence type="ECO:0000259" key="6">
    <source>
        <dbReference type="PROSITE" id="PS50850"/>
    </source>
</evidence>
<feature type="transmembrane region" description="Helical" evidence="5">
    <location>
        <begin position="139"/>
        <end position="164"/>
    </location>
</feature>
<evidence type="ECO:0000256" key="2">
    <source>
        <dbReference type="ARBA" id="ARBA00022692"/>
    </source>
</evidence>
<accession>A0A1F5A9J7</accession>
<name>A0A1F5A9J7_9BACT</name>
<organism evidence="7 8">
    <name type="scientific">Candidatus Sediminicultor quintus</name>
    <dbReference type="NCBI Taxonomy" id="1797291"/>
    <lineage>
        <taxon>Bacteria</taxon>
        <taxon>Pseudomonadati</taxon>
        <taxon>Atribacterota</taxon>
        <taxon>Candidatus Phoenicimicrobiia</taxon>
        <taxon>Candidatus Pheonicimicrobiales</taxon>
        <taxon>Candidatus Phoenicimicrobiaceae</taxon>
        <taxon>Candidatus Sediminicultor</taxon>
    </lineage>
</organism>
<comment type="caution">
    <text evidence="7">The sequence shown here is derived from an EMBL/GenBank/DDBJ whole genome shotgun (WGS) entry which is preliminary data.</text>
</comment>
<dbReference type="PANTHER" id="PTHR23518">
    <property type="entry name" value="C-METHYLTRANSFERASE"/>
    <property type="match status" value="1"/>
</dbReference>
<dbReference type="AlphaFoldDB" id="A0A1F5A9J7"/>
<dbReference type="InterPro" id="IPR005829">
    <property type="entry name" value="Sugar_transporter_CS"/>
</dbReference>
<evidence type="ECO:0000256" key="1">
    <source>
        <dbReference type="ARBA" id="ARBA00004141"/>
    </source>
</evidence>
<feature type="transmembrane region" description="Helical" evidence="5">
    <location>
        <begin position="170"/>
        <end position="189"/>
    </location>
</feature>
<dbReference type="GO" id="GO:0016020">
    <property type="term" value="C:membrane"/>
    <property type="evidence" value="ECO:0007669"/>
    <property type="project" value="UniProtKB-SubCell"/>
</dbReference>
<feature type="transmembrane region" description="Helical" evidence="5">
    <location>
        <begin position="82"/>
        <end position="100"/>
    </location>
</feature>
<dbReference type="Proteomes" id="UP000177701">
    <property type="component" value="Unassembled WGS sequence"/>
</dbReference>
<keyword evidence="2 5" id="KW-0812">Transmembrane</keyword>
<keyword evidence="4 5" id="KW-0472">Membrane</keyword>
<feature type="transmembrane region" description="Helical" evidence="5">
    <location>
        <begin position="54"/>
        <end position="73"/>
    </location>
</feature>
<feature type="transmembrane region" description="Helical" evidence="5">
    <location>
        <begin position="210"/>
        <end position="232"/>
    </location>
</feature>
<feature type="domain" description="Major facilitator superfamily (MFS) profile" evidence="6">
    <location>
        <begin position="16"/>
        <end position="391"/>
    </location>
</feature>
<dbReference type="PANTHER" id="PTHR23518:SF2">
    <property type="entry name" value="MAJOR FACILITATOR SUPERFAMILY TRANSPORTER"/>
    <property type="match status" value="1"/>
</dbReference>
<evidence type="ECO:0000313" key="8">
    <source>
        <dbReference type="Proteomes" id="UP000177701"/>
    </source>
</evidence>
<feature type="transmembrane region" description="Helical" evidence="5">
    <location>
        <begin position="282"/>
        <end position="299"/>
    </location>
</feature>
<dbReference type="PROSITE" id="PS50850">
    <property type="entry name" value="MFS"/>
    <property type="match status" value="1"/>
</dbReference>
<dbReference type="InterPro" id="IPR020846">
    <property type="entry name" value="MFS_dom"/>
</dbReference>
<dbReference type="PROSITE" id="PS00216">
    <property type="entry name" value="SUGAR_TRANSPORT_1"/>
    <property type="match status" value="1"/>
</dbReference>
<dbReference type="InterPro" id="IPR011701">
    <property type="entry name" value="MFS"/>
</dbReference>
<dbReference type="Gene3D" id="1.20.1250.20">
    <property type="entry name" value="MFS general substrate transporter like domains"/>
    <property type="match status" value="1"/>
</dbReference>
<feature type="transmembrane region" description="Helical" evidence="5">
    <location>
        <begin position="106"/>
        <end position="127"/>
    </location>
</feature>
<evidence type="ECO:0000256" key="4">
    <source>
        <dbReference type="ARBA" id="ARBA00023136"/>
    </source>
</evidence>
<dbReference type="STRING" id="1797291.A2V47_02310"/>
<reference evidence="7 8" key="1">
    <citation type="journal article" date="2016" name="Nat. Commun.">
        <title>Thousands of microbial genomes shed light on interconnected biogeochemical processes in an aquifer system.</title>
        <authorList>
            <person name="Anantharaman K."/>
            <person name="Brown C.T."/>
            <person name="Hug L.A."/>
            <person name="Sharon I."/>
            <person name="Castelle C.J."/>
            <person name="Probst A.J."/>
            <person name="Thomas B.C."/>
            <person name="Singh A."/>
            <person name="Wilkins M.J."/>
            <person name="Karaoz U."/>
            <person name="Brodie E.L."/>
            <person name="Williams K.H."/>
            <person name="Hubbard S.S."/>
            <person name="Banfield J.F."/>
        </authorList>
    </citation>
    <scope>NUCLEOTIDE SEQUENCE [LARGE SCALE GENOMIC DNA]</scope>
</reference>
<evidence type="ECO:0000256" key="5">
    <source>
        <dbReference type="SAM" id="Phobius"/>
    </source>
</evidence>